<proteinExistence type="predicted"/>
<dbReference type="InterPro" id="IPR003772">
    <property type="entry name" value="YceD"/>
</dbReference>
<protein>
    <recommendedName>
        <fullName evidence="4">Phosphodiesterase</fullName>
    </recommendedName>
</protein>
<dbReference type="Pfam" id="PF02620">
    <property type="entry name" value="YceD"/>
    <property type="match status" value="1"/>
</dbReference>
<dbReference type="EMBL" id="BJYZ01000027">
    <property type="protein sequence ID" value="GEO41262.1"/>
    <property type="molecule type" value="Genomic_DNA"/>
</dbReference>
<comment type="caution">
    <text evidence="2">The sequence shown here is derived from an EMBL/GenBank/DDBJ whole genome shotgun (WGS) entry which is preliminary data.</text>
</comment>
<sequence>MTDHEIAPEFSRTILADKVGTDETVQTIKAKPEECARLAQRLDLQSLENFSTVIHLRRIRGGKMIRVSGRLEADVVQTCVVTLDPVPAHVAEEFETIFAPAHLIPAAAQEVEIDAEAEDPPEPLVDNRIDLGELATQHLSLALDPYPRCPGIGFEDHIEDDEEAPAERPNPFLALAKLKRPD</sequence>
<evidence type="ECO:0000256" key="1">
    <source>
        <dbReference type="SAM" id="MobiDB-lite"/>
    </source>
</evidence>
<keyword evidence="3" id="KW-1185">Reference proteome</keyword>
<organism evidence="2 3">
    <name type="scientific">Skermanella aerolata</name>
    <dbReference type="NCBI Taxonomy" id="393310"/>
    <lineage>
        <taxon>Bacteria</taxon>
        <taxon>Pseudomonadati</taxon>
        <taxon>Pseudomonadota</taxon>
        <taxon>Alphaproteobacteria</taxon>
        <taxon>Rhodospirillales</taxon>
        <taxon>Azospirillaceae</taxon>
        <taxon>Skermanella</taxon>
    </lineage>
</organism>
<accession>A0A512DXQ1</accession>
<evidence type="ECO:0000313" key="3">
    <source>
        <dbReference type="Proteomes" id="UP000321523"/>
    </source>
</evidence>
<dbReference type="Proteomes" id="UP000321523">
    <property type="component" value="Unassembled WGS sequence"/>
</dbReference>
<gene>
    <name evidence="2" type="ORF">SAE02_54100</name>
</gene>
<name>A0A512DXQ1_9PROT</name>
<evidence type="ECO:0008006" key="4">
    <source>
        <dbReference type="Google" id="ProtNLM"/>
    </source>
</evidence>
<evidence type="ECO:0000313" key="2">
    <source>
        <dbReference type="EMBL" id="GEO41262.1"/>
    </source>
</evidence>
<dbReference type="RefSeq" id="WP_044431500.1">
    <property type="nucleotide sequence ID" value="NZ_BJYZ01000027.1"/>
</dbReference>
<dbReference type="AlphaFoldDB" id="A0A512DXQ1"/>
<reference evidence="2 3" key="1">
    <citation type="submission" date="2019-07" db="EMBL/GenBank/DDBJ databases">
        <title>Whole genome shotgun sequence of Skermanella aerolata NBRC 106429.</title>
        <authorList>
            <person name="Hosoyama A."/>
            <person name="Uohara A."/>
            <person name="Ohji S."/>
            <person name="Ichikawa N."/>
        </authorList>
    </citation>
    <scope>NUCLEOTIDE SEQUENCE [LARGE SCALE GENOMIC DNA]</scope>
    <source>
        <strain evidence="2 3">NBRC 106429</strain>
    </source>
</reference>
<feature type="region of interest" description="Disordered" evidence="1">
    <location>
        <begin position="153"/>
        <end position="182"/>
    </location>
</feature>
<dbReference type="OrthoDB" id="8443793at2"/>